<sequence length="151" mass="15360">MSNKSKKIRPVRSARTSSHFVKKQPANSFQSVLCAALVSFVCGVGICVALLAVFALLLTHTPLPLTAVRPFACAAAAAGSTVSGLVLAGKVGRQLLLCGFACGCFYAICQMTAAFIVSGAIMLQSGDVMLSIVMLFGGLLGGAIAALGVAH</sequence>
<dbReference type="InterPro" id="IPR023804">
    <property type="entry name" value="DUF3792_TM"/>
</dbReference>
<organism evidence="2 3">
    <name type="scientific">Subdoligranulum variabile</name>
    <dbReference type="NCBI Taxonomy" id="214851"/>
    <lineage>
        <taxon>Bacteria</taxon>
        <taxon>Bacillati</taxon>
        <taxon>Bacillota</taxon>
        <taxon>Clostridia</taxon>
        <taxon>Eubacteriales</taxon>
        <taxon>Oscillospiraceae</taxon>
        <taxon>Subdoligranulum</taxon>
    </lineage>
</organism>
<keyword evidence="1" id="KW-0812">Transmembrane</keyword>
<comment type="caution">
    <text evidence="2">The sequence shown here is derived from an EMBL/GenBank/DDBJ whole genome shotgun (WGS) entry which is preliminary data.</text>
</comment>
<dbReference type="Proteomes" id="UP000782880">
    <property type="component" value="Unassembled WGS sequence"/>
</dbReference>
<dbReference type="EMBL" id="DYVE01000113">
    <property type="protein sequence ID" value="HJG27872.1"/>
    <property type="molecule type" value="Genomic_DNA"/>
</dbReference>
<evidence type="ECO:0000256" key="1">
    <source>
        <dbReference type="SAM" id="Phobius"/>
    </source>
</evidence>
<protein>
    <submittedName>
        <fullName evidence="2">TIGR04086 family membrane protein</fullName>
    </submittedName>
</protein>
<feature type="transmembrane region" description="Helical" evidence="1">
    <location>
        <begin position="32"/>
        <end position="56"/>
    </location>
</feature>
<dbReference type="AlphaFoldDB" id="A0A921IJD5"/>
<evidence type="ECO:0000313" key="3">
    <source>
        <dbReference type="Proteomes" id="UP000782880"/>
    </source>
</evidence>
<dbReference type="Pfam" id="PF12670">
    <property type="entry name" value="DUF3792"/>
    <property type="match status" value="1"/>
</dbReference>
<dbReference type="NCBIfam" id="TIGR04086">
    <property type="entry name" value="TIGR04086_membr"/>
    <property type="match status" value="1"/>
</dbReference>
<feature type="transmembrane region" description="Helical" evidence="1">
    <location>
        <begin position="128"/>
        <end position="150"/>
    </location>
</feature>
<feature type="transmembrane region" description="Helical" evidence="1">
    <location>
        <begin position="68"/>
        <end position="88"/>
    </location>
</feature>
<gene>
    <name evidence="2" type="ORF">K8V20_04400</name>
</gene>
<proteinExistence type="predicted"/>
<name>A0A921IJD5_9FIRM</name>
<keyword evidence="1" id="KW-1133">Transmembrane helix</keyword>
<reference evidence="2" key="1">
    <citation type="journal article" date="2021" name="PeerJ">
        <title>Extensive microbial diversity within the chicken gut microbiome revealed by metagenomics and culture.</title>
        <authorList>
            <person name="Gilroy R."/>
            <person name="Ravi A."/>
            <person name="Getino M."/>
            <person name="Pursley I."/>
            <person name="Horton D.L."/>
            <person name="Alikhan N.F."/>
            <person name="Baker D."/>
            <person name="Gharbi K."/>
            <person name="Hall N."/>
            <person name="Watson M."/>
            <person name="Adriaenssens E.M."/>
            <person name="Foster-Nyarko E."/>
            <person name="Jarju S."/>
            <person name="Secka A."/>
            <person name="Antonio M."/>
            <person name="Oren A."/>
            <person name="Chaudhuri R.R."/>
            <person name="La Ragione R."/>
            <person name="Hildebrand F."/>
            <person name="Pallen M.J."/>
        </authorList>
    </citation>
    <scope>NUCLEOTIDE SEQUENCE</scope>
    <source>
        <strain evidence="2">ChiBcec21-2208</strain>
    </source>
</reference>
<accession>A0A921IJD5</accession>
<reference evidence="2" key="2">
    <citation type="submission" date="2021-09" db="EMBL/GenBank/DDBJ databases">
        <authorList>
            <person name="Gilroy R."/>
        </authorList>
    </citation>
    <scope>NUCLEOTIDE SEQUENCE</scope>
    <source>
        <strain evidence="2">ChiBcec21-2208</strain>
    </source>
</reference>
<evidence type="ECO:0000313" key="2">
    <source>
        <dbReference type="EMBL" id="HJG27872.1"/>
    </source>
</evidence>
<keyword evidence="1" id="KW-0472">Membrane</keyword>
<feature type="transmembrane region" description="Helical" evidence="1">
    <location>
        <begin position="95"/>
        <end position="122"/>
    </location>
</feature>